<protein>
    <submittedName>
        <fullName evidence="10">Lipoprotein-anchoring transpeptidase ErfK/SrfK</fullName>
    </submittedName>
</protein>
<keyword evidence="4 7" id="KW-0573">Peptidoglycan synthesis</keyword>
<feature type="domain" description="L,D-TPase catalytic" evidence="9">
    <location>
        <begin position="227"/>
        <end position="351"/>
    </location>
</feature>
<name>A0A1M5H1G8_9ACTN</name>
<dbReference type="GO" id="GO:0005576">
    <property type="term" value="C:extracellular region"/>
    <property type="evidence" value="ECO:0007669"/>
    <property type="project" value="TreeGrafter"/>
</dbReference>
<sequence length="383" mass="39285">MTSETTPTPTTAAATATTAATATPQPAPSARRRTAPWLAAAVVALSAALLAGCSGGSSASGQGGAGTRPATTATTSSLASTPTTPTAVAPTTGATSSGGASATPSPSGPKRADARAEHVHISLFNGDGAHYGVGMPVIAYFSRQITDGAALQQATTVTADGKPLAGAWYFENSGAGNGPIEGHFRPRHYWPAHARIHVAIPAKGLSAGKGLGYDDSLTLDFSTGARNVAKVDDGKHTLTLTSDGKRVGRFPVSLGGPGSRTIRGTKVVMEQDQDTRMRGAHSGIEYNLAHVYWTQRLTYSGEYLHAAPWNEASAGGNIGRSNSSNGCTNLSTADAKKLFGLMQVGDVVRYPDAGGAKMRLGDGYGDWNLTWAQWRTGGLVSTS</sequence>
<dbReference type="Proteomes" id="UP000186132">
    <property type="component" value="Unassembled WGS sequence"/>
</dbReference>
<dbReference type="EMBL" id="FQVU01000002">
    <property type="protein sequence ID" value="SHG09780.1"/>
    <property type="molecule type" value="Genomic_DNA"/>
</dbReference>
<gene>
    <name evidence="10" type="ORF">SAMN05443575_1363</name>
</gene>
<dbReference type="Gene3D" id="2.40.440.10">
    <property type="entry name" value="L,D-transpeptidase catalytic domain-like"/>
    <property type="match status" value="1"/>
</dbReference>
<dbReference type="Pfam" id="PF17964">
    <property type="entry name" value="Big_10"/>
    <property type="match status" value="1"/>
</dbReference>
<accession>A0A1M5H1G8</accession>
<dbReference type="GO" id="GO:0071972">
    <property type="term" value="F:peptidoglycan L,D-transpeptidase activity"/>
    <property type="evidence" value="ECO:0007669"/>
    <property type="project" value="TreeGrafter"/>
</dbReference>
<evidence type="ECO:0000256" key="1">
    <source>
        <dbReference type="ARBA" id="ARBA00004752"/>
    </source>
</evidence>
<dbReference type="InterPro" id="IPR038063">
    <property type="entry name" value="Transpep_catalytic_dom"/>
</dbReference>
<dbReference type="Gene3D" id="2.60.40.3710">
    <property type="match status" value="1"/>
</dbReference>
<dbReference type="RefSeq" id="WP_073387953.1">
    <property type="nucleotide sequence ID" value="NZ_FQVU01000002.1"/>
</dbReference>
<keyword evidence="6 7" id="KW-0961">Cell wall biogenesis/degradation</keyword>
<feature type="compositionally biased region" description="Low complexity" evidence="8">
    <location>
        <begin position="67"/>
        <end position="109"/>
    </location>
</feature>
<organism evidence="10 11">
    <name type="scientific">Jatrophihabitans endophyticus</name>
    <dbReference type="NCBI Taxonomy" id="1206085"/>
    <lineage>
        <taxon>Bacteria</taxon>
        <taxon>Bacillati</taxon>
        <taxon>Actinomycetota</taxon>
        <taxon>Actinomycetes</taxon>
        <taxon>Jatrophihabitantales</taxon>
        <taxon>Jatrophihabitantaceae</taxon>
        <taxon>Jatrophihabitans</taxon>
    </lineage>
</organism>
<dbReference type="OrthoDB" id="5242354at2"/>
<dbReference type="SUPFAM" id="SSF141523">
    <property type="entry name" value="L,D-transpeptidase catalytic domain-like"/>
    <property type="match status" value="1"/>
</dbReference>
<keyword evidence="2" id="KW-0808">Transferase</keyword>
<feature type="active site" description="Nucleophile" evidence="7">
    <location>
        <position position="327"/>
    </location>
</feature>
<dbReference type="CDD" id="cd16913">
    <property type="entry name" value="YkuD_like"/>
    <property type="match status" value="1"/>
</dbReference>
<dbReference type="GO" id="GO:0016746">
    <property type="term" value="F:acyltransferase activity"/>
    <property type="evidence" value="ECO:0007669"/>
    <property type="project" value="UniProtKB-KW"/>
</dbReference>
<evidence type="ECO:0000313" key="10">
    <source>
        <dbReference type="EMBL" id="SHG09780.1"/>
    </source>
</evidence>
<evidence type="ECO:0000256" key="8">
    <source>
        <dbReference type="SAM" id="MobiDB-lite"/>
    </source>
</evidence>
<dbReference type="InterPro" id="IPR041280">
    <property type="entry name" value="Big_10"/>
</dbReference>
<evidence type="ECO:0000313" key="11">
    <source>
        <dbReference type="Proteomes" id="UP000186132"/>
    </source>
</evidence>
<dbReference type="PANTHER" id="PTHR30582:SF2">
    <property type="entry name" value="L,D-TRANSPEPTIDASE YCIB-RELATED"/>
    <property type="match status" value="1"/>
</dbReference>
<feature type="region of interest" description="Disordered" evidence="8">
    <location>
        <begin position="56"/>
        <end position="114"/>
    </location>
</feature>
<keyword evidence="5" id="KW-0012">Acyltransferase</keyword>
<evidence type="ECO:0000256" key="7">
    <source>
        <dbReference type="PROSITE-ProRule" id="PRU01373"/>
    </source>
</evidence>
<feature type="region of interest" description="Disordered" evidence="8">
    <location>
        <begin position="1"/>
        <end position="33"/>
    </location>
</feature>
<dbReference type="InterPro" id="IPR005490">
    <property type="entry name" value="LD_TPept_cat_dom"/>
</dbReference>
<dbReference type="GO" id="GO:0008360">
    <property type="term" value="P:regulation of cell shape"/>
    <property type="evidence" value="ECO:0007669"/>
    <property type="project" value="UniProtKB-UniRule"/>
</dbReference>
<evidence type="ECO:0000256" key="2">
    <source>
        <dbReference type="ARBA" id="ARBA00022679"/>
    </source>
</evidence>
<comment type="pathway">
    <text evidence="1 7">Cell wall biogenesis; peptidoglycan biosynthesis.</text>
</comment>
<dbReference type="PROSITE" id="PS52029">
    <property type="entry name" value="LD_TPASE"/>
    <property type="match status" value="1"/>
</dbReference>
<dbReference type="AlphaFoldDB" id="A0A1M5H1G8"/>
<feature type="active site" description="Proton donor/acceptor" evidence="7">
    <location>
        <position position="305"/>
    </location>
</feature>
<dbReference type="UniPathway" id="UPA00219"/>
<keyword evidence="11" id="KW-1185">Reference proteome</keyword>
<keyword evidence="10" id="KW-0449">Lipoprotein</keyword>
<evidence type="ECO:0000256" key="4">
    <source>
        <dbReference type="ARBA" id="ARBA00022984"/>
    </source>
</evidence>
<dbReference type="Pfam" id="PF03734">
    <property type="entry name" value="YkuD"/>
    <property type="match status" value="1"/>
</dbReference>
<feature type="compositionally biased region" description="Low complexity" evidence="8">
    <location>
        <begin position="1"/>
        <end position="24"/>
    </location>
</feature>
<dbReference type="GO" id="GO:0018104">
    <property type="term" value="P:peptidoglycan-protein cross-linking"/>
    <property type="evidence" value="ECO:0007669"/>
    <property type="project" value="TreeGrafter"/>
</dbReference>
<dbReference type="STRING" id="1206085.SAMN05443575_1363"/>
<proteinExistence type="predicted"/>
<keyword evidence="3 7" id="KW-0133">Cell shape</keyword>
<dbReference type="InterPro" id="IPR050979">
    <property type="entry name" value="LD-transpeptidase"/>
</dbReference>
<evidence type="ECO:0000256" key="6">
    <source>
        <dbReference type="ARBA" id="ARBA00023316"/>
    </source>
</evidence>
<dbReference type="PANTHER" id="PTHR30582">
    <property type="entry name" value="L,D-TRANSPEPTIDASE"/>
    <property type="match status" value="1"/>
</dbReference>
<reference evidence="11" key="1">
    <citation type="submission" date="2016-11" db="EMBL/GenBank/DDBJ databases">
        <authorList>
            <person name="Varghese N."/>
            <person name="Submissions S."/>
        </authorList>
    </citation>
    <scope>NUCLEOTIDE SEQUENCE [LARGE SCALE GENOMIC DNA]</scope>
    <source>
        <strain evidence="11">DSM 45627</strain>
    </source>
</reference>
<dbReference type="GO" id="GO:0071555">
    <property type="term" value="P:cell wall organization"/>
    <property type="evidence" value="ECO:0007669"/>
    <property type="project" value="UniProtKB-UniRule"/>
</dbReference>
<evidence type="ECO:0000256" key="5">
    <source>
        <dbReference type="ARBA" id="ARBA00023315"/>
    </source>
</evidence>
<evidence type="ECO:0000256" key="3">
    <source>
        <dbReference type="ARBA" id="ARBA00022960"/>
    </source>
</evidence>
<evidence type="ECO:0000259" key="9">
    <source>
        <dbReference type="PROSITE" id="PS52029"/>
    </source>
</evidence>